<keyword evidence="2" id="KW-1185">Reference proteome</keyword>
<dbReference type="EMBL" id="CM047749">
    <property type="protein sequence ID" value="KAJ0010367.1"/>
    <property type="molecule type" value="Genomic_DNA"/>
</dbReference>
<name>A0ACC0X3Z5_9ROSI</name>
<organism evidence="1 2">
    <name type="scientific">Pistacia integerrima</name>
    <dbReference type="NCBI Taxonomy" id="434235"/>
    <lineage>
        <taxon>Eukaryota</taxon>
        <taxon>Viridiplantae</taxon>
        <taxon>Streptophyta</taxon>
        <taxon>Embryophyta</taxon>
        <taxon>Tracheophyta</taxon>
        <taxon>Spermatophyta</taxon>
        <taxon>Magnoliopsida</taxon>
        <taxon>eudicotyledons</taxon>
        <taxon>Gunneridae</taxon>
        <taxon>Pentapetalae</taxon>
        <taxon>rosids</taxon>
        <taxon>malvids</taxon>
        <taxon>Sapindales</taxon>
        <taxon>Anacardiaceae</taxon>
        <taxon>Pistacia</taxon>
    </lineage>
</organism>
<sequence length="70" mass="8073">MGGLKAEISDGVRMFKPQSLKEAINLARMRDEQLTWQQRFMRTPLALPQTTCVAPSTPTIPIRRLTWEEM</sequence>
<accession>A0ACC0X3Z5</accession>
<proteinExistence type="predicted"/>
<dbReference type="Proteomes" id="UP001163603">
    <property type="component" value="Chromosome 14"/>
</dbReference>
<reference evidence="2" key="1">
    <citation type="journal article" date="2023" name="G3 (Bethesda)">
        <title>Genome assembly and association tests identify interacting loci associated with vigor, precocity, and sex in interspecific pistachio rootstocks.</title>
        <authorList>
            <person name="Palmer W."/>
            <person name="Jacygrad E."/>
            <person name="Sagayaradj S."/>
            <person name="Cavanaugh K."/>
            <person name="Han R."/>
            <person name="Bertier L."/>
            <person name="Beede B."/>
            <person name="Kafkas S."/>
            <person name="Golino D."/>
            <person name="Preece J."/>
            <person name="Michelmore R."/>
        </authorList>
    </citation>
    <scope>NUCLEOTIDE SEQUENCE [LARGE SCALE GENOMIC DNA]</scope>
</reference>
<comment type="caution">
    <text evidence="1">The sequence shown here is derived from an EMBL/GenBank/DDBJ whole genome shotgun (WGS) entry which is preliminary data.</text>
</comment>
<protein>
    <submittedName>
        <fullName evidence="1">Uncharacterized protein</fullName>
    </submittedName>
</protein>
<gene>
    <name evidence="1" type="ORF">Pint_33067</name>
</gene>
<evidence type="ECO:0000313" key="2">
    <source>
        <dbReference type="Proteomes" id="UP001163603"/>
    </source>
</evidence>
<evidence type="ECO:0000313" key="1">
    <source>
        <dbReference type="EMBL" id="KAJ0010367.1"/>
    </source>
</evidence>